<feature type="coiled-coil region" evidence="1">
    <location>
        <begin position="14"/>
        <end position="124"/>
    </location>
</feature>
<comment type="caution">
    <text evidence="2">The sequence shown here is derived from an EMBL/GenBank/DDBJ whole genome shotgun (WGS) entry which is preliminary data.</text>
</comment>
<protein>
    <submittedName>
        <fullName evidence="2">Uncharacterized protein</fullName>
    </submittedName>
</protein>
<evidence type="ECO:0000256" key="1">
    <source>
        <dbReference type="SAM" id="Coils"/>
    </source>
</evidence>
<proteinExistence type="predicted"/>
<evidence type="ECO:0000313" key="3">
    <source>
        <dbReference type="Proteomes" id="UP001589836"/>
    </source>
</evidence>
<evidence type="ECO:0000313" key="2">
    <source>
        <dbReference type="EMBL" id="MFC0522011.1"/>
    </source>
</evidence>
<keyword evidence="3" id="KW-1185">Reference proteome</keyword>
<keyword evidence="1" id="KW-0175">Coiled coil</keyword>
<dbReference type="RefSeq" id="WP_377344489.1">
    <property type="nucleotide sequence ID" value="NZ_JBHLTP010000001.1"/>
</dbReference>
<accession>A0ABV6LHY8</accession>
<name>A0ABV6LHY8_9BACI</name>
<organism evidence="2 3">
    <name type="scientific">Pontibacillus salicampi</name>
    <dbReference type="NCBI Taxonomy" id="1449801"/>
    <lineage>
        <taxon>Bacteria</taxon>
        <taxon>Bacillati</taxon>
        <taxon>Bacillota</taxon>
        <taxon>Bacilli</taxon>
        <taxon>Bacillales</taxon>
        <taxon>Bacillaceae</taxon>
        <taxon>Pontibacillus</taxon>
    </lineage>
</organism>
<reference evidence="2 3" key="1">
    <citation type="submission" date="2024-09" db="EMBL/GenBank/DDBJ databases">
        <authorList>
            <person name="Sun Q."/>
            <person name="Mori K."/>
        </authorList>
    </citation>
    <scope>NUCLEOTIDE SEQUENCE [LARGE SCALE GENOMIC DNA]</scope>
    <source>
        <strain evidence="2 3">NCAIM B.02529</strain>
    </source>
</reference>
<gene>
    <name evidence="2" type="ORF">ACFFGV_00210</name>
</gene>
<feature type="coiled-coil region" evidence="1">
    <location>
        <begin position="149"/>
        <end position="242"/>
    </location>
</feature>
<dbReference type="Proteomes" id="UP001589836">
    <property type="component" value="Unassembled WGS sequence"/>
</dbReference>
<dbReference type="EMBL" id="JBHLTP010000001">
    <property type="protein sequence ID" value="MFC0522011.1"/>
    <property type="molecule type" value="Genomic_DNA"/>
</dbReference>
<sequence length="328" mass="38757">MSQNQASEIYVPDKAKIQQKVIHLKSELEKYKEMVMYYDRDGYFEELTRMTEEKEALQQQLEQSANREQRLLMELQEQQADFHNKEQQYIATQESLNSTINTLKEQLANTQKEKEEAAQFVEQMHIQLEGYDFNNVQDLAEKEENDAYYAELEDAYSHLLQELEVYNKNEQQESAERLKLTQELQEKQAAYQELLTDFQTQQERLSELEDFSLEYETLQRENNRLQAEAEQYEQELTAIHTTQQSTSEKIQQLTSQVTGYRNDTTVQQAPIESNHVELLEAEIYHLIENVNTYGENLAQSEAVITFLEEQIDGFTKDIEELKELMEVE</sequence>